<dbReference type="SUPFAM" id="SSF111038">
    <property type="entry name" value="YjbQ-like"/>
    <property type="match status" value="1"/>
</dbReference>
<comment type="similarity">
    <text evidence="1">Belongs to the UPF0047 family.</text>
</comment>
<dbReference type="AlphaFoldDB" id="A0A9D1K6Y4"/>
<dbReference type="PANTHER" id="PTHR30615:SF8">
    <property type="entry name" value="UPF0047 PROTEIN C4A8.02C"/>
    <property type="match status" value="1"/>
</dbReference>
<reference evidence="2" key="2">
    <citation type="journal article" date="2021" name="PeerJ">
        <title>Extensive microbial diversity within the chicken gut microbiome revealed by metagenomics and culture.</title>
        <authorList>
            <person name="Gilroy R."/>
            <person name="Ravi A."/>
            <person name="Getino M."/>
            <person name="Pursley I."/>
            <person name="Horton D.L."/>
            <person name="Alikhan N.F."/>
            <person name="Baker D."/>
            <person name="Gharbi K."/>
            <person name="Hall N."/>
            <person name="Watson M."/>
            <person name="Adriaenssens E.M."/>
            <person name="Foster-Nyarko E."/>
            <person name="Jarju S."/>
            <person name="Secka A."/>
            <person name="Antonio M."/>
            <person name="Oren A."/>
            <person name="Chaudhuri R.R."/>
            <person name="La Ragione R."/>
            <person name="Hildebrand F."/>
            <person name="Pallen M.J."/>
        </authorList>
    </citation>
    <scope>NUCLEOTIDE SEQUENCE</scope>
    <source>
        <strain evidence="2">13766</strain>
    </source>
</reference>
<dbReference type="InterPro" id="IPR035917">
    <property type="entry name" value="YjbQ-like_sf"/>
</dbReference>
<evidence type="ECO:0000313" key="2">
    <source>
        <dbReference type="EMBL" id="HIS93177.1"/>
    </source>
</evidence>
<dbReference type="PANTHER" id="PTHR30615">
    <property type="entry name" value="UNCHARACTERIZED PROTEIN YJBQ-RELATED"/>
    <property type="match status" value="1"/>
</dbReference>
<sequence length="208" mass="24353">MEFKVYQKEIELQSRGWIPTFHDVTREVNEMVKLSGVKNGTVCVASHHTTCSVMIQECSHDIDSFDLEYLQHDLLDIMRKMIPDFAEEHQYRHPGPIHAQYGRYVGEPGDFTSMNTDGHLRSVFFGRSECITIKDGMLDTGEFAHIYFIDWDHVRARRRQLNVTIMGTTEEVNDRKWNNGEVVNTLHKYSDEEKAYDPHFDLQLKDRV</sequence>
<accession>A0A9D1K6Y4</accession>
<dbReference type="Pfam" id="PF01894">
    <property type="entry name" value="YjbQ"/>
    <property type="match status" value="1"/>
</dbReference>
<reference evidence="2" key="1">
    <citation type="submission" date="2020-10" db="EMBL/GenBank/DDBJ databases">
        <authorList>
            <person name="Gilroy R."/>
        </authorList>
    </citation>
    <scope>NUCLEOTIDE SEQUENCE</scope>
    <source>
        <strain evidence="2">13766</strain>
    </source>
</reference>
<comment type="caution">
    <text evidence="2">The sequence shown here is derived from an EMBL/GenBank/DDBJ whole genome shotgun (WGS) entry which is preliminary data.</text>
</comment>
<dbReference type="InterPro" id="IPR001602">
    <property type="entry name" value="UPF0047_YjbQ-like"/>
</dbReference>
<evidence type="ECO:0000313" key="3">
    <source>
        <dbReference type="Proteomes" id="UP000824140"/>
    </source>
</evidence>
<dbReference type="Proteomes" id="UP000824140">
    <property type="component" value="Unassembled WGS sequence"/>
</dbReference>
<name>A0A9D1K6Y4_9FIRM</name>
<evidence type="ECO:0000256" key="1">
    <source>
        <dbReference type="ARBA" id="ARBA00005534"/>
    </source>
</evidence>
<dbReference type="Gene3D" id="2.60.120.460">
    <property type="entry name" value="YjbQ-like"/>
    <property type="match status" value="1"/>
</dbReference>
<proteinExistence type="inferred from homology"/>
<gene>
    <name evidence="2" type="ORF">IAA84_09205</name>
</gene>
<organism evidence="2 3">
    <name type="scientific">Candidatus Alectryocaccomicrobium excrementavium</name>
    <dbReference type="NCBI Taxonomy" id="2840668"/>
    <lineage>
        <taxon>Bacteria</taxon>
        <taxon>Bacillati</taxon>
        <taxon>Bacillota</taxon>
        <taxon>Clostridia</taxon>
        <taxon>Candidatus Alectryocaccomicrobium</taxon>
    </lineage>
</organism>
<protein>
    <submittedName>
        <fullName evidence="2">YjbQ family protein</fullName>
    </submittedName>
</protein>
<dbReference type="EMBL" id="DVJN01000185">
    <property type="protein sequence ID" value="HIS93177.1"/>
    <property type="molecule type" value="Genomic_DNA"/>
</dbReference>